<feature type="chain" id="PRO_5002705747" evidence="1">
    <location>
        <begin position="25"/>
        <end position="318"/>
    </location>
</feature>
<proteinExistence type="predicted"/>
<evidence type="ECO:0000313" key="2">
    <source>
        <dbReference type="EMBL" id="ABR68275.1"/>
    </source>
</evidence>
<keyword evidence="2" id="KW-0614">Plasmid</keyword>
<accession>A6YQV3</accession>
<dbReference type="AlphaFoldDB" id="A6YQV3"/>
<evidence type="ECO:0000256" key="1">
    <source>
        <dbReference type="SAM" id="SignalP"/>
    </source>
</evidence>
<organism evidence="2">
    <name type="scientific">Acidiphilium symbioticum</name>
    <dbReference type="NCBI Taxonomy" id="94005"/>
    <lineage>
        <taxon>Bacteria</taxon>
        <taxon>Pseudomonadati</taxon>
        <taxon>Pseudomonadota</taxon>
        <taxon>Alphaproteobacteria</taxon>
        <taxon>Acetobacterales</taxon>
        <taxon>Acidocellaceae</taxon>
        <taxon>Acidiphilium</taxon>
    </lineage>
</organism>
<reference evidence="2" key="1">
    <citation type="journal article" date="2010" name="Curr. Microbiol.">
        <title>Plasmid encoded AcrAB-TolC tripartite multidrug-efflux system in Acidiphilium symbioticum H8.</title>
        <authorList>
            <person name="Singh S.K."/>
            <person name="Singh A."/>
            <person name="Banerjee P.C."/>
        </authorList>
    </citation>
    <scope>NUCLEOTIDE SEQUENCE</scope>
    <source>
        <strain evidence="2">H8</strain>
        <plasmid evidence="2">pASH8</plasmid>
    </source>
</reference>
<keyword evidence="1" id="KW-0732">Signal</keyword>
<dbReference type="Gene3D" id="2.40.420.20">
    <property type="match status" value="1"/>
</dbReference>
<geneLocation type="plasmid" evidence="2">
    <name>pASH8</name>
</geneLocation>
<name>A6YQV3_9PROT</name>
<dbReference type="EMBL" id="EF641265">
    <property type="protein sequence ID" value="ABR68275.1"/>
    <property type="molecule type" value="Genomic_DNA"/>
</dbReference>
<sequence>MIRYRLEGFIALFIPFSWSIHACAAPLHLDAHDIAAAGIKTTVLIESLHAREIAAQGTMLDPAAIMQTQSRLVTANADVATARAEMIFASEQAAQNRKVFYGGEKIFAIRIAAINRNGRFGNRGTDRRASKTSSRKTTAITQWGPVMTSAMQITRPSRTVIGVSLPPSSALSQLPTIATANHAGETYDLALIGAIPGMLGGIPGEALLYSMPTQRNLPIGTYLNVGVPTGSEINGVTVPASAVIWEHGRAIAYRADAAGNFEPVDISTATPVQGGYFISGTLTPGDHIVSQGAELLAAAPTAPKIVKAKSGNADPDDD</sequence>
<protein>
    <submittedName>
        <fullName evidence="2">AcrA-like protein</fullName>
    </submittedName>
</protein>
<feature type="signal peptide" evidence="1">
    <location>
        <begin position="1"/>
        <end position="24"/>
    </location>
</feature>